<dbReference type="OrthoDB" id="8779418at2"/>
<dbReference type="EMBL" id="CU207211">
    <property type="protein sequence ID" value="CAL62447.1"/>
    <property type="molecule type" value="Genomic_DNA"/>
</dbReference>
<dbReference type="AlphaFoldDB" id="A4G7G0"/>
<gene>
    <name evidence="1" type="ordered locus">HEAR2316</name>
</gene>
<name>A4G7G0_HERAR</name>
<evidence type="ECO:0000313" key="2">
    <source>
        <dbReference type="Proteomes" id="UP000006697"/>
    </source>
</evidence>
<accession>A4G7G0</accession>
<evidence type="ECO:0000313" key="1">
    <source>
        <dbReference type="EMBL" id="CAL62447.1"/>
    </source>
</evidence>
<protein>
    <submittedName>
        <fullName evidence="1">Phage excisionase Bbp49</fullName>
    </submittedName>
</protein>
<reference evidence="1 2" key="1">
    <citation type="journal article" date="2007" name="PLoS Genet.">
        <title>A tale of two oxidation states: bacterial colonization of arsenic-rich environments.</title>
        <authorList>
            <person name="Muller D."/>
            <person name="Medigue C."/>
            <person name="Koechler S."/>
            <person name="Barbe V."/>
            <person name="Barakat M."/>
            <person name="Talla E."/>
            <person name="Bonnefoy V."/>
            <person name="Krin E."/>
            <person name="Arsene-Ploetze F."/>
            <person name="Carapito C."/>
            <person name="Chandler M."/>
            <person name="Cournoyer B."/>
            <person name="Cruveiller S."/>
            <person name="Dossat C."/>
            <person name="Duval S."/>
            <person name="Heymann M."/>
            <person name="Leize E."/>
            <person name="Lieutaud A."/>
            <person name="Lievremont D."/>
            <person name="Makita Y."/>
            <person name="Mangenot S."/>
            <person name="Nitschke W."/>
            <person name="Ortet P."/>
            <person name="Perdrial N."/>
            <person name="Schoepp B."/>
            <person name="Siguier N."/>
            <person name="Simeonova D.D."/>
            <person name="Rouy Z."/>
            <person name="Segurens B."/>
            <person name="Turlin E."/>
            <person name="Vallenet D."/>
            <person name="Van Dorsselaer A."/>
            <person name="Weiss S."/>
            <person name="Weissenbach J."/>
            <person name="Lett M.C."/>
            <person name="Danchin A."/>
            <person name="Bertin P.N."/>
        </authorList>
    </citation>
    <scope>NUCLEOTIDE SEQUENCE [LARGE SCALE GENOMIC DNA]</scope>
    <source>
        <strain evidence="2">ULPAs1</strain>
    </source>
</reference>
<organism evidence="1 2">
    <name type="scientific">Herminiimonas arsenicoxydans</name>
    <dbReference type="NCBI Taxonomy" id="204773"/>
    <lineage>
        <taxon>Bacteria</taxon>
        <taxon>Pseudomonadati</taxon>
        <taxon>Pseudomonadota</taxon>
        <taxon>Betaproteobacteria</taxon>
        <taxon>Burkholderiales</taxon>
        <taxon>Oxalobacteraceae</taxon>
        <taxon>Herminiimonas</taxon>
    </lineage>
</organism>
<dbReference type="Proteomes" id="UP000006697">
    <property type="component" value="Chromosome"/>
</dbReference>
<dbReference type="KEGG" id="har:HEAR2316"/>
<dbReference type="HOGENOM" id="CLU_192744_1_0_4"/>
<keyword evidence="2" id="KW-1185">Reference proteome</keyword>
<dbReference type="STRING" id="204773.HEAR2316"/>
<proteinExistence type="predicted"/>
<sequence length="65" mass="7361">MNARIEADMMLIPLFCALTGYSDKAVRRKIEDGKWLEGVHYTRAPDGHITMSYKAYNAWARGQAA</sequence>